<gene>
    <name evidence="2" type="ORF">RDB_LOCUS70608</name>
</gene>
<organism evidence="2 3">
    <name type="scientific">Rhizoctonia solani</name>
    <dbReference type="NCBI Taxonomy" id="456999"/>
    <lineage>
        <taxon>Eukaryota</taxon>
        <taxon>Fungi</taxon>
        <taxon>Dikarya</taxon>
        <taxon>Basidiomycota</taxon>
        <taxon>Agaricomycotina</taxon>
        <taxon>Agaricomycetes</taxon>
        <taxon>Cantharellales</taxon>
        <taxon>Ceratobasidiaceae</taxon>
        <taxon>Rhizoctonia</taxon>
    </lineage>
</organism>
<feature type="transmembrane region" description="Helical" evidence="1">
    <location>
        <begin position="12"/>
        <end position="31"/>
    </location>
</feature>
<keyword evidence="1" id="KW-1133">Transmembrane helix</keyword>
<proteinExistence type="predicted"/>
<evidence type="ECO:0000313" key="2">
    <source>
        <dbReference type="EMBL" id="CAE6432355.1"/>
    </source>
</evidence>
<evidence type="ECO:0000313" key="3">
    <source>
        <dbReference type="Proteomes" id="UP000663841"/>
    </source>
</evidence>
<dbReference type="AlphaFoldDB" id="A0A8H2XT97"/>
<dbReference type="EMBL" id="CAJMWW010000085">
    <property type="protein sequence ID" value="CAE6432355.1"/>
    <property type="molecule type" value="Genomic_DNA"/>
</dbReference>
<feature type="transmembrane region" description="Helical" evidence="1">
    <location>
        <begin position="37"/>
        <end position="56"/>
    </location>
</feature>
<sequence length="92" mass="10613">MIKQVHMLAETCLYALTLLGGYLSDISHWAGHYFENYMSLVVALVLTFSYGAFWHMRAPYSPPNQERAMTLPSLVPNKHRGRCWSVAEKRRP</sequence>
<keyword evidence="1" id="KW-0472">Membrane</keyword>
<reference evidence="2" key="1">
    <citation type="submission" date="2021-01" db="EMBL/GenBank/DDBJ databases">
        <authorList>
            <person name="Kaushik A."/>
        </authorList>
    </citation>
    <scope>NUCLEOTIDE SEQUENCE</scope>
    <source>
        <strain evidence="2">AG3-T5</strain>
    </source>
</reference>
<keyword evidence="1" id="KW-0812">Transmembrane</keyword>
<dbReference type="Proteomes" id="UP000663841">
    <property type="component" value="Unassembled WGS sequence"/>
</dbReference>
<name>A0A8H2XT97_9AGAM</name>
<evidence type="ECO:0000256" key="1">
    <source>
        <dbReference type="SAM" id="Phobius"/>
    </source>
</evidence>
<accession>A0A8H2XT97</accession>
<comment type="caution">
    <text evidence="2">The sequence shown here is derived from an EMBL/GenBank/DDBJ whole genome shotgun (WGS) entry which is preliminary data.</text>
</comment>
<protein>
    <submittedName>
        <fullName evidence="2">Uncharacterized protein</fullName>
    </submittedName>
</protein>